<keyword evidence="3" id="KW-0645">Protease</keyword>
<accession>A0A6J1E778</accession>
<dbReference type="Gene3D" id="2.60.40.2310">
    <property type="match status" value="1"/>
</dbReference>
<reference evidence="9" key="1">
    <citation type="submission" date="2025-08" db="UniProtKB">
        <authorList>
            <consortium name="RefSeq"/>
        </authorList>
    </citation>
    <scope>IDENTIFICATION</scope>
    <source>
        <tissue evidence="9">Young leaves</tissue>
    </source>
</reference>
<organism evidence="8 9">
    <name type="scientific">Cucurbita moschata</name>
    <name type="common">Winter crookneck squash</name>
    <name type="synonym">Cucurbita pepo var. moschata</name>
    <dbReference type="NCBI Taxonomy" id="3662"/>
    <lineage>
        <taxon>Eukaryota</taxon>
        <taxon>Viridiplantae</taxon>
        <taxon>Streptophyta</taxon>
        <taxon>Embryophyta</taxon>
        <taxon>Tracheophyta</taxon>
        <taxon>Spermatophyta</taxon>
        <taxon>Magnoliopsida</taxon>
        <taxon>eudicotyledons</taxon>
        <taxon>Gunneridae</taxon>
        <taxon>Pentapetalae</taxon>
        <taxon>rosids</taxon>
        <taxon>fabids</taxon>
        <taxon>Cucurbitales</taxon>
        <taxon>Cucurbitaceae</taxon>
        <taxon>Cucurbiteae</taxon>
        <taxon>Cucurbita</taxon>
    </lineage>
</organism>
<evidence type="ECO:0000256" key="2">
    <source>
        <dbReference type="ARBA" id="ARBA00011073"/>
    </source>
</evidence>
<keyword evidence="5" id="KW-0378">Hydrolase</keyword>
<dbReference type="GeneID" id="111430565"/>
<evidence type="ECO:0000256" key="3">
    <source>
        <dbReference type="ARBA" id="ARBA00022670"/>
    </source>
</evidence>
<evidence type="ECO:0000256" key="5">
    <source>
        <dbReference type="ARBA" id="ARBA00022801"/>
    </source>
</evidence>
<dbReference type="GO" id="GO:0005576">
    <property type="term" value="C:extracellular region"/>
    <property type="evidence" value="ECO:0007669"/>
    <property type="project" value="UniProtKB-SubCell"/>
</dbReference>
<comment type="similarity">
    <text evidence="2">Belongs to the peptidase S8 family.</text>
</comment>
<evidence type="ECO:0000259" key="7">
    <source>
        <dbReference type="Pfam" id="PF17766"/>
    </source>
</evidence>
<dbReference type="InterPro" id="IPR045051">
    <property type="entry name" value="SBT"/>
</dbReference>
<proteinExistence type="inferred from homology"/>
<evidence type="ECO:0000256" key="1">
    <source>
        <dbReference type="ARBA" id="ARBA00004613"/>
    </source>
</evidence>
<name>A0A6J1E778_CUCMO</name>
<dbReference type="InterPro" id="IPR036852">
    <property type="entry name" value="Peptidase_S8/S53_dom_sf"/>
</dbReference>
<dbReference type="Proteomes" id="UP000504609">
    <property type="component" value="Unplaced"/>
</dbReference>
<dbReference type="FunFam" id="2.60.40.2310:FF:000001">
    <property type="entry name" value="Subtilisin-like protease SBT1.5"/>
    <property type="match status" value="1"/>
</dbReference>
<comment type="subcellular location">
    <subcellularLocation>
        <location evidence="1">Secreted</location>
    </subcellularLocation>
</comment>
<keyword evidence="4" id="KW-0732">Signal</keyword>
<dbReference type="PANTHER" id="PTHR10795">
    <property type="entry name" value="PROPROTEIN CONVERTASE SUBTILISIN/KEXIN"/>
    <property type="match status" value="1"/>
</dbReference>
<evidence type="ECO:0000313" key="8">
    <source>
        <dbReference type="Proteomes" id="UP000504609"/>
    </source>
</evidence>
<feature type="domain" description="Subtilisin-like protease fibronectin type-III" evidence="7">
    <location>
        <begin position="66"/>
        <end position="161"/>
    </location>
</feature>
<dbReference type="Pfam" id="PF17766">
    <property type="entry name" value="fn3_6"/>
    <property type="match status" value="1"/>
</dbReference>
<keyword evidence="6" id="KW-0720">Serine protease</keyword>
<dbReference type="GO" id="GO:0004252">
    <property type="term" value="F:serine-type endopeptidase activity"/>
    <property type="evidence" value="ECO:0007669"/>
    <property type="project" value="InterPro"/>
</dbReference>
<evidence type="ECO:0000313" key="9">
    <source>
        <dbReference type="RefSeq" id="XP_022922608.1"/>
    </source>
</evidence>
<dbReference type="Gene3D" id="3.40.50.200">
    <property type="entry name" value="Peptidase S8/S53 domain"/>
    <property type="match status" value="1"/>
</dbReference>
<dbReference type="AlphaFoldDB" id="A0A6J1E778"/>
<keyword evidence="8" id="KW-1185">Reference proteome</keyword>
<evidence type="ECO:0000256" key="6">
    <source>
        <dbReference type="ARBA" id="ARBA00022825"/>
    </source>
</evidence>
<gene>
    <name evidence="9" type="primary">LOC111430565</name>
</gene>
<dbReference type="GO" id="GO:0006508">
    <property type="term" value="P:proteolysis"/>
    <property type="evidence" value="ECO:0007669"/>
    <property type="project" value="UniProtKB-KW"/>
</dbReference>
<dbReference type="KEGG" id="cmos:111430565"/>
<evidence type="ECO:0000256" key="4">
    <source>
        <dbReference type="ARBA" id="ARBA00022729"/>
    </source>
</evidence>
<sequence>MMSARPFDFGGGIVNPNKAVDPGLVYDMGMADYIQYFCAKGYNNSAISGITKRSISCPKRRPSILDINVPSITIPSLTHPVSLTRTVTNVGAINSSYKAAIEAPPGITIAVKPRILKFNHKMKSISFTVTISSNHRVTTGYCFGSLTWLDGVHSVRIPVSVRTNI</sequence>
<dbReference type="RefSeq" id="XP_022922608.1">
    <property type="nucleotide sequence ID" value="XM_023066840.1"/>
</dbReference>
<dbReference type="InterPro" id="IPR041469">
    <property type="entry name" value="Subtilisin-like_FN3"/>
</dbReference>
<protein>
    <submittedName>
        <fullName evidence="9">Subtilisin-like protease SBT3.3</fullName>
    </submittedName>
</protein>